<protein>
    <submittedName>
        <fullName evidence="4">Uncharacterized protein</fullName>
    </submittedName>
</protein>
<keyword evidence="5" id="KW-1185">Reference proteome</keyword>
<dbReference type="InterPro" id="IPR002110">
    <property type="entry name" value="Ankyrin_rpt"/>
</dbReference>
<evidence type="ECO:0000256" key="3">
    <source>
        <dbReference type="PROSITE-ProRule" id="PRU00023"/>
    </source>
</evidence>
<name>A0AAN8G386_PATCE</name>
<dbReference type="Pfam" id="PF12796">
    <property type="entry name" value="Ank_2"/>
    <property type="match status" value="1"/>
</dbReference>
<dbReference type="AlphaFoldDB" id="A0AAN8G386"/>
<sequence>MAGSTSRAATAAANGDLSGLKYLIDNGENINVRSQDGMTPLAIAAFWGYADIVEFLLENRADINLTNKGNNWTPLHCAAFQGHGKVILNLMQNTPDLYIKDNLGRTAIDFASALDTIWSFFGAAGCKRTSKSDLIRMDIVKRVQQNDPAIIPSSERVHFSRPGSAYVINSEGYTRSYKDHNMVMASVTGDVLAGLPEDQPIRRANYKPTLSLLQN</sequence>
<dbReference type="PROSITE" id="PS50088">
    <property type="entry name" value="ANK_REPEAT"/>
    <property type="match status" value="2"/>
</dbReference>
<dbReference type="InterPro" id="IPR036770">
    <property type="entry name" value="Ankyrin_rpt-contain_sf"/>
</dbReference>
<gene>
    <name evidence="4" type="ORF">SNE40_023593</name>
</gene>
<dbReference type="PROSITE" id="PS50297">
    <property type="entry name" value="ANK_REP_REGION"/>
    <property type="match status" value="1"/>
</dbReference>
<keyword evidence="2 3" id="KW-0040">ANK repeat</keyword>
<dbReference type="SMART" id="SM00248">
    <property type="entry name" value="ANK"/>
    <property type="match status" value="3"/>
</dbReference>
<evidence type="ECO:0000313" key="4">
    <source>
        <dbReference type="EMBL" id="KAK6165145.1"/>
    </source>
</evidence>
<comment type="caution">
    <text evidence="4">The sequence shown here is derived from an EMBL/GenBank/DDBJ whole genome shotgun (WGS) entry which is preliminary data.</text>
</comment>
<dbReference type="Gene3D" id="1.25.40.20">
    <property type="entry name" value="Ankyrin repeat-containing domain"/>
    <property type="match status" value="1"/>
</dbReference>
<dbReference type="PANTHER" id="PTHR24171:SF9">
    <property type="entry name" value="ANKYRIN REPEAT DOMAIN-CONTAINING PROTEIN 39"/>
    <property type="match status" value="1"/>
</dbReference>
<feature type="repeat" description="ANK" evidence="3">
    <location>
        <begin position="36"/>
        <end position="68"/>
    </location>
</feature>
<proteinExistence type="predicted"/>
<dbReference type="PANTHER" id="PTHR24171">
    <property type="entry name" value="ANKYRIN REPEAT DOMAIN-CONTAINING PROTEIN 39-RELATED"/>
    <property type="match status" value="1"/>
</dbReference>
<keyword evidence="1" id="KW-0677">Repeat</keyword>
<reference evidence="4 5" key="1">
    <citation type="submission" date="2024-01" db="EMBL/GenBank/DDBJ databases">
        <title>The genome of the rayed Mediterranean limpet Patella caerulea (Linnaeus, 1758).</title>
        <authorList>
            <person name="Anh-Thu Weber A."/>
            <person name="Halstead-Nussloch G."/>
        </authorList>
    </citation>
    <scope>NUCLEOTIDE SEQUENCE [LARGE SCALE GENOMIC DNA]</scope>
    <source>
        <strain evidence="4">AATW-2023a</strain>
        <tissue evidence="4">Whole specimen</tissue>
    </source>
</reference>
<accession>A0AAN8G386</accession>
<organism evidence="4 5">
    <name type="scientific">Patella caerulea</name>
    <name type="common">Rayed Mediterranean limpet</name>
    <dbReference type="NCBI Taxonomy" id="87958"/>
    <lineage>
        <taxon>Eukaryota</taxon>
        <taxon>Metazoa</taxon>
        <taxon>Spiralia</taxon>
        <taxon>Lophotrochozoa</taxon>
        <taxon>Mollusca</taxon>
        <taxon>Gastropoda</taxon>
        <taxon>Patellogastropoda</taxon>
        <taxon>Patelloidea</taxon>
        <taxon>Patellidae</taxon>
        <taxon>Patella</taxon>
    </lineage>
</organism>
<dbReference type="SUPFAM" id="SSF48403">
    <property type="entry name" value="Ankyrin repeat"/>
    <property type="match status" value="1"/>
</dbReference>
<dbReference type="Proteomes" id="UP001347796">
    <property type="component" value="Unassembled WGS sequence"/>
</dbReference>
<dbReference type="EMBL" id="JAZGQO010000025">
    <property type="protein sequence ID" value="KAK6165145.1"/>
    <property type="molecule type" value="Genomic_DNA"/>
</dbReference>
<evidence type="ECO:0000256" key="1">
    <source>
        <dbReference type="ARBA" id="ARBA00022737"/>
    </source>
</evidence>
<evidence type="ECO:0000313" key="5">
    <source>
        <dbReference type="Proteomes" id="UP001347796"/>
    </source>
</evidence>
<evidence type="ECO:0000256" key="2">
    <source>
        <dbReference type="ARBA" id="ARBA00023043"/>
    </source>
</evidence>
<feature type="repeat" description="ANK" evidence="3">
    <location>
        <begin position="70"/>
        <end position="102"/>
    </location>
</feature>